<dbReference type="InterPro" id="IPR011034">
    <property type="entry name" value="Formyl_transferase-like_C_sf"/>
</dbReference>
<feature type="domain" description="Formyl transferase C-terminal" evidence="7">
    <location>
        <begin position="203"/>
        <end position="300"/>
    </location>
</feature>
<dbReference type="CDD" id="cd08704">
    <property type="entry name" value="Met_tRNA_FMT_C"/>
    <property type="match status" value="1"/>
</dbReference>
<feature type="binding site" evidence="5">
    <location>
        <begin position="109"/>
        <end position="112"/>
    </location>
    <ligand>
        <name>(6S)-5,6,7,8-tetrahydrofolate</name>
        <dbReference type="ChEBI" id="CHEBI:57453"/>
    </ligand>
</feature>
<dbReference type="CDD" id="cd08646">
    <property type="entry name" value="FMT_core_Met-tRNA-FMT_N"/>
    <property type="match status" value="1"/>
</dbReference>
<dbReference type="Proteomes" id="UP000010116">
    <property type="component" value="Unassembled WGS sequence"/>
</dbReference>
<evidence type="ECO:0000256" key="2">
    <source>
        <dbReference type="ARBA" id="ARBA00012261"/>
    </source>
</evidence>
<dbReference type="SUPFAM" id="SSF50486">
    <property type="entry name" value="FMT C-terminal domain-like"/>
    <property type="match status" value="1"/>
</dbReference>
<dbReference type="InterPro" id="IPR044135">
    <property type="entry name" value="Met-tRNA-FMT_C"/>
</dbReference>
<evidence type="ECO:0000256" key="5">
    <source>
        <dbReference type="HAMAP-Rule" id="MF_00182"/>
    </source>
</evidence>
<organism evidence="8 9">
    <name type="scientific">SAR86 cluster bacterium SAR86B</name>
    <dbReference type="NCBI Taxonomy" id="1123867"/>
    <lineage>
        <taxon>Bacteria</taxon>
        <taxon>Pseudomonadati</taxon>
        <taxon>Pseudomonadota</taxon>
        <taxon>Gammaproteobacteria</taxon>
        <taxon>SAR86 cluster</taxon>
    </lineage>
</organism>
<sequence length="307" mass="34804">MKILFAGTPKTSSIILKNLIDLGHDVIGVITQPDKKRGRRAIESPSPVSEIARSNDIKQYKPTNLNDLEFKNSVSNNEFDVLIVVAYGKILPKWLLDLPNIMPVNIHFSLLPKYRGASPIQSSLLNGDTETGITFIKMTEGLDSGEIIHKDIIKIKENHNKLSLEDDLVNLAIINIDKLFSKLSDKKLTLIKQKDELATYCSKINKEDSFINFNMRSIEIYNIFKAFIEWPLTKFIHNNIEIIIRDMYVSDDISNAKPGTILDFSKDGLSIKTIDSAIVITHLQFPGKRTIGPKDVYNSYKSFFFNN</sequence>
<dbReference type="PANTHER" id="PTHR11138">
    <property type="entry name" value="METHIONYL-TRNA FORMYLTRANSFERASE"/>
    <property type="match status" value="1"/>
</dbReference>
<protein>
    <recommendedName>
        <fullName evidence="2 5">Methionyl-tRNA formyltransferase</fullName>
        <ecNumber evidence="2 5">2.1.2.9</ecNumber>
    </recommendedName>
</protein>
<dbReference type="AlphaFoldDB" id="J4V3K8"/>
<proteinExistence type="inferred from homology"/>
<dbReference type="EMBL" id="JH611183">
    <property type="protein sequence ID" value="EJP73117.1"/>
    <property type="molecule type" value="Genomic_DNA"/>
</dbReference>
<evidence type="ECO:0000259" key="6">
    <source>
        <dbReference type="Pfam" id="PF00551"/>
    </source>
</evidence>
<dbReference type="InterPro" id="IPR002376">
    <property type="entry name" value="Formyl_transf_N"/>
</dbReference>
<evidence type="ECO:0000313" key="8">
    <source>
        <dbReference type="EMBL" id="EJP73117.1"/>
    </source>
</evidence>
<feature type="domain" description="Formyl transferase N-terminal" evidence="6">
    <location>
        <begin position="1"/>
        <end position="167"/>
    </location>
</feature>
<evidence type="ECO:0000256" key="4">
    <source>
        <dbReference type="ARBA" id="ARBA00022917"/>
    </source>
</evidence>
<evidence type="ECO:0000259" key="7">
    <source>
        <dbReference type="Pfam" id="PF02911"/>
    </source>
</evidence>
<dbReference type="EC" id="2.1.2.9" evidence="2 5"/>
<evidence type="ECO:0000256" key="3">
    <source>
        <dbReference type="ARBA" id="ARBA00022679"/>
    </source>
</evidence>
<dbReference type="Pfam" id="PF02911">
    <property type="entry name" value="Formyl_trans_C"/>
    <property type="match status" value="1"/>
</dbReference>
<dbReference type="Pfam" id="PF00551">
    <property type="entry name" value="Formyl_trans_N"/>
    <property type="match status" value="1"/>
</dbReference>
<dbReference type="GO" id="GO:0004479">
    <property type="term" value="F:methionyl-tRNA formyltransferase activity"/>
    <property type="evidence" value="ECO:0007669"/>
    <property type="project" value="UniProtKB-UniRule"/>
</dbReference>
<gene>
    <name evidence="5 8" type="primary">fmt</name>
    <name evidence="8" type="ORF">NT02SARS_1367</name>
</gene>
<comment type="catalytic activity">
    <reaction evidence="5">
        <text>L-methionyl-tRNA(fMet) + (6R)-10-formyltetrahydrofolate = N-formyl-L-methionyl-tRNA(fMet) + (6S)-5,6,7,8-tetrahydrofolate + H(+)</text>
        <dbReference type="Rhea" id="RHEA:24380"/>
        <dbReference type="Rhea" id="RHEA-COMP:9952"/>
        <dbReference type="Rhea" id="RHEA-COMP:9953"/>
        <dbReference type="ChEBI" id="CHEBI:15378"/>
        <dbReference type="ChEBI" id="CHEBI:57453"/>
        <dbReference type="ChEBI" id="CHEBI:78530"/>
        <dbReference type="ChEBI" id="CHEBI:78844"/>
        <dbReference type="ChEBI" id="CHEBI:195366"/>
        <dbReference type="EC" id="2.1.2.9"/>
    </reaction>
</comment>
<dbReference type="InterPro" id="IPR005794">
    <property type="entry name" value="Fmt"/>
</dbReference>
<evidence type="ECO:0000256" key="1">
    <source>
        <dbReference type="ARBA" id="ARBA00010699"/>
    </source>
</evidence>
<dbReference type="InterPro" id="IPR036477">
    <property type="entry name" value="Formyl_transf_N_sf"/>
</dbReference>
<name>J4V3K8_9GAMM</name>
<keyword evidence="3 5" id="KW-0808">Transferase</keyword>
<reference evidence="8 9" key="1">
    <citation type="journal article" date="2012" name="ISME J.">
        <title>Genomic insights to SAR86, an abundant and uncultivated marine bacterial lineage.</title>
        <authorList>
            <person name="Dupont C.L."/>
            <person name="Rusch D.B."/>
            <person name="Yooseph S."/>
            <person name="Lombardo M.J."/>
            <person name="Richter R.A."/>
            <person name="Valas R."/>
            <person name="Novotny M."/>
            <person name="Yee-Greenbaum J."/>
            <person name="Selengut J.D."/>
            <person name="Haft D.H."/>
            <person name="Halpern A.L."/>
            <person name="Lasken R.S."/>
            <person name="Nealson K."/>
            <person name="Friedman R."/>
            <person name="Venter J.C."/>
        </authorList>
    </citation>
    <scope>NUCLEOTIDE SEQUENCE [LARGE SCALE GENOMIC DNA]</scope>
</reference>
<keyword evidence="4 5" id="KW-0648">Protein biosynthesis</keyword>
<evidence type="ECO:0000313" key="9">
    <source>
        <dbReference type="Proteomes" id="UP000010116"/>
    </source>
</evidence>
<dbReference type="PANTHER" id="PTHR11138:SF5">
    <property type="entry name" value="METHIONYL-TRNA FORMYLTRANSFERASE, MITOCHONDRIAL"/>
    <property type="match status" value="1"/>
</dbReference>
<accession>J4V3K8</accession>
<dbReference type="InterPro" id="IPR041711">
    <property type="entry name" value="Met-tRNA-FMT_N"/>
</dbReference>
<dbReference type="Gene3D" id="3.40.50.12230">
    <property type="match status" value="1"/>
</dbReference>
<dbReference type="HAMAP" id="MF_00182">
    <property type="entry name" value="Formyl_trans"/>
    <property type="match status" value="1"/>
</dbReference>
<comment type="function">
    <text evidence="5">Attaches a formyl group to the free amino group of methionyl-tRNA(fMet). The formyl group appears to play a dual role in the initiator identity of N-formylmethionyl-tRNA by promoting its recognition by IF2 and preventing the misappropriation of this tRNA by the elongation apparatus.</text>
</comment>
<comment type="similarity">
    <text evidence="1 5">Belongs to the Fmt family.</text>
</comment>
<dbReference type="HOGENOM" id="CLU_033347_1_1_6"/>
<dbReference type="InterPro" id="IPR005793">
    <property type="entry name" value="Formyl_trans_C"/>
</dbReference>
<dbReference type="NCBIfam" id="TIGR00460">
    <property type="entry name" value="fmt"/>
    <property type="match status" value="1"/>
</dbReference>
<dbReference type="SUPFAM" id="SSF53328">
    <property type="entry name" value="Formyltransferase"/>
    <property type="match status" value="1"/>
</dbReference>